<dbReference type="InterPro" id="IPR035979">
    <property type="entry name" value="RBD_domain_sf"/>
</dbReference>
<proteinExistence type="predicted"/>
<dbReference type="InterPro" id="IPR012677">
    <property type="entry name" value="Nucleotide-bd_a/b_plait_sf"/>
</dbReference>
<dbReference type="GO" id="GO:0003676">
    <property type="term" value="F:nucleic acid binding"/>
    <property type="evidence" value="ECO:0007669"/>
    <property type="project" value="InterPro"/>
</dbReference>
<evidence type="ECO:0008006" key="3">
    <source>
        <dbReference type="Google" id="ProtNLM"/>
    </source>
</evidence>
<reference evidence="1 2" key="1">
    <citation type="submission" date="2019-05" db="EMBL/GenBank/DDBJ databases">
        <title>Another draft genome of Portunus trituberculatus and its Hox gene families provides insights of decapod evolution.</title>
        <authorList>
            <person name="Jeong J.-H."/>
            <person name="Song I."/>
            <person name="Kim S."/>
            <person name="Choi T."/>
            <person name="Kim D."/>
            <person name="Ryu S."/>
            <person name="Kim W."/>
        </authorList>
    </citation>
    <scope>NUCLEOTIDE SEQUENCE [LARGE SCALE GENOMIC DNA]</scope>
    <source>
        <tissue evidence="1">Muscle</tissue>
    </source>
</reference>
<evidence type="ECO:0000313" key="1">
    <source>
        <dbReference type="EMBL" id="MPC79232.1"/>
    </source>
</evidence>
<dbReference type="EMBL" id="VSRR010050588">
    <property type="protein sequence ID" value="MPC79232.1"/>
    <property type="molecule type" value="Genomic_DNA"/>
</dbReference>
<keyword evidence="2" id="KW-1185">Reference proteome</keyword>
<dbReference type="SUPFAM" id="SSF54928">
    <property type="entry name" value="RNA-binding domain, RBD"/>
    <property type="match status" value="1"/>
</dbReference>
<accession>A0A5B7I659</accession>
<dbReference type="Proteomes" id="UP000324222">
    <property type="component" value="Unassembled WGS sequence"/>
</dbReference>
<dbReference type="AlphaFoldDB" id="A0A5B7I659"/>
<evidence type="ECO:0000313" key="2">
    <source>
        <dbReference type="Proteomes" id="UP000324222"/>
    </source>
</evidence>
<protein>
    <recommendedName>
        <fullName evidence="3">RRM domain-containing protein</fullName>
    </recommendedName>
</protein>
<dbReference type="Gene3D" id="3.30.70.330">
    <property type="match status" value="1"/>
</dbReference>
<dbReference type="CDD" id="cd00590">
    <property type="entry name" value="RRM_SF"/>
    <property type="match status" value="1"/>
</dbReference>
<sequence>MVNVNPSFSCHALHSLLKVYGTVVRIRLVYNKDFPSSRCYVTSLSYDEARLAYEHVASLALAGSCFKTEFLQSRNISESDMDYIPNVFESYLDNSVPEVRHIPPPRWFVAYYRNGGGNFIHASRYLAKEISTIPEGNLMRYGKGVLVRAKDITQARMLQHLPCPSNSMFETVKAQDVS</sequence>
<name>A0A5B7I659_PORTR</name>
<comment type="caution">
    <text evidence="1">The sequence shown here is derived from an EMBL/GenBank/DDBJ whole genome shotgun (WGS) entry which is preliminary data.</text>
</comment>
<organism evidence="1 2">
    <name type="scientific">Portunus trituberculatus</name>
    <name type="common">Swimming crab</name>
    <name type="synonym">Neptunus trituberculatus</name>
    <dbReference type="NCBI Taxonomy" id="210409"/>
    <lineage>
        <taxon>Eukaryota</taxon>
        <taxon>Metazoa</taxon>
        <taxon>Ecdysozoa</taxon>
        <taxon>Arthropoda</taxon>
        <taxon>Crustacea</taxon>
        <taxon>Multicrustacea</taxon>
        <taxon>Malacostraca</taxon>
        <taxon>Eumalacostraca</taxon>
        <taxon>Eucarida</taxon>
        <taxon>Decapoda</taxon>
        <taxon>Pleocyemata</taxon>
        <taxon>Brachyura</taxon>
        <taxon>Eubrachyura</taxon>
        <taxon>Portunoidea</taxon>
        <taxon>Portunidae</taxon>
        <taxon>Portuninae</taxon>
        <taxon>Portunus</taxon>
    </lineage>
</organism>
<gene>
    <name evidence="1" type="ORF">E2C01_073748</name>
</gene>